<accession>A0A151MH74</accession>
<protein>
    <submittedName>
        <fullName evidence="1">Uncharacterized protein</fullName>
    </submittedName>
</protein>
<sequence>MDETDHLPSRIVLRTLPVSIGTECLGLREIQGGNCALSFNVHMYPPKICHICCFSLLQVRRLRSTSEACFPPRTAPEASHLCTPTYISLFQRIHVTKMGSHLA</sequence>
<dbReference type="AlphaFoldDB" id="A0A151MH74"/>
<keyword evidence="2" id="KW-1185">Reference proteome</keyword>
<reference evidence="1 2" key="1">
    <citation type="journal article" date="2012" name="Genome Biol.">
        <title>Sequencing three crocodilian genomes to illuminate the evolution of archosaurs and amniotes.</title>
        <authorList>
            <person name="St John J.A."/>
            <person name="Braun E.L."/>
            <person name="Isberg S.R."/>
            <person name="Miles L.G."/>
            <person name="Chong A.Y."/>
            <person name="Gongora J."/>
            <person name="Dalzell P."/>
            <person name="Moran C."/>
            <person name="Bed'hom B."/>
            <person name="Abzhanov A."/>
            <person name="Burgess S.C."/>
            <person name="Cooksey A.M."/>
            <person name="Castoe T.A."/>
            <person name="Crawford N.G."/>
            <person name="Densmore L.D."/>
            <person name="Drew J.C."/>
            <person name="Edwards S.V."/>
            <person name="Faircloth B.C."/>
            <person name="Fujita M.K."/>
            <person name="Greenwold M.J."/>
            <person name="Hoffmann F.G."/>
            <person name="Howard J.M."/>
            <person name="Iguchi T."/>
            <person name="Janes D.E."/>
            <person name="Khan S.Y."/>
            <person name="Kohno S."/>
            <person name="de Koning A.J."/>
            <person name="Lance S.L."/>
            <person name="McCarthy F.M."/>
            <person name="McCormack J.E."/>
            <person name="Merchant M.E."/>
            <person name="Peterson D.G."/>
            <person name="Pollock D.D."/>
            <person name="Pourmand N."/>
            <person name="Raney B.J."/>
            <person name="Roessler K.A."/>
            <person name="Sanford J.R."/>
            <person name="Sawyer R.H."/>
            <person name="Schmidt C.J."/>
            <person name="Triplett E.W."/>
            <person name="Tuberville T.D."/>
            <person name="Venegas-Anaya M."/>
            <person name="Howard J.T."/>
            <person name="Jarvis E.D."/>
            <person name="Guillette L.J.Jr."/>
            <person name="Glenn T.C."/>
            <person name="Green R.E."/>
            <person name="Ray D.A."/>
        </authorList>
    </citation>
    <scope>NUCLEOTIDE SEQUENCE [LARGE SCALE GENOMIC DNA]</scope>
    <source>
        <strain evidence="1">KSC_2009_1</strain>
    </source>
</reference>
<dbReference type="Proteomes" id="UP000050525">
    <property type="component" value="Unassembled WGS sequence"/>
</dbReference>
<evidence type="ECO:0000313" key="2">
    <source>
        <dbReference type="Proteomes" id="UP000050525"/>
    </source>
</evidence>
<gene>
    <name evidence="1" type="ORF">Y1Q_0015862</name>
</gene>
<dbReference type="EMBL" id="AKHW03006164">
    <property type="protein sequence ID" value="KYO23877.1"/>
    <property type="molecule type" value="Genomic_DNA"/>
</dbReference>
<evidence type="ECO:0000313" key="1">
    <source>
        <dbReference type="EMBL" id="KYO23877.1"/>
    </source>
</evidence>
<comment type="caution">
    <text evidence="1">The sequence shown here is derived from an EMBL/GenBank/DDBJ whole genome shotgun (WGS) entry which is preliminary data.</text>
</comment>
<proteinExistence type="predicted"/>
<name>A0A151MH74_ALLMI</name>
<organism evidence="1 2">
    <name type="scientific">Alligator mississippiensis</name>
    <name type="common">American alligator</name>
    <dbReference type="NCBI Taxonomy" id="8496"/>
    <lineage>
        <taxon>Eukaryota</taxon>
        <taxon>Metazoa</taxon>
        <taxon>Chordata</taxon>
        <taxon>Craniata</taxon>
        <taxon>Vertebrata</taxon>
        <taxon>Euteleostomi</taxon>
        <taxon>Archelosauria</taxon>
        <taxon>Archosauria</taxon>
        <taxon>Crocodylia</taxon>
        <taxon>Alligatoridae</taxon>
        <taxon>Alligatorinae</taxon>
        <taxon>Alligator</taxon>
    </lineage>
</organism>